<dbReference type="InterPro" id="IPR013321">
    <property type="entry name" value="Arc_rbn_hlx_hlx"/>
</dbReference>
<dbReference type="Gene3D" id="1.10.1220.10">
    <property type="entry name" value="Met repressor-like"/>
    <property type="match status" value="1"/>
</dbReference>
<dbReference type="EMBL" id="JADOER010000014">
    <property type="protein sequence ID" value="MBT9313566.1"/>
    <property type="molecule type" value="Genomic_DNA"/>
</dbReference>
<name>A0ABS5Y712_9CYAN</name>
<dbReference type="InterPro" id="IPR010985">
    <property type="entry name" value="Ribbon_hlx_hlx"/>
</dbReference>
<dbReference type="Proteomes" id="UP001196661">
    <property type="component" value="Unassembled WGS sequence"/>
</dbReference>
<gene>
    <name evidence="1" type="ORF">IXB28_15240</name>
</gene>
<comment type="caution">
    <text evidence="1">The sequence shown here is derived from an EMBL/GenBank/DDBJ whole genome shotgun (WGS) entry which is preliminary data.</text>
</comment>
<evidence type="ECO:0000313" key="1">
    <source>
        <dbReference type="EMBL" id="MBT9313566.1"/>
    </source>
</evidence>
<evidence type="ECO:0008006" key="3">
    <source>
        <dbReference type="Google" id="ProtNLM"/>
    </source>
</evidence>
<reference evidence="1 2" key="1">
    <citation type="journal article" date="2021" name="Mar. Drugs">
        <title>Genome Reduction and Secondary Metabolism of the Marine Sponge-Associated Cyanobacterium Leptothoe.</title>
        <authorList>
            <person name="Konstantinou D."/>
            <person name="Popin R.V."/>
            <person name="Fewer D.P."/>
            <person name="Sivonen K."/>
            <person name="Gkelis S."/>
        </authorList>
    </citation>
    <scope>NUCLEOTIDE SEQUENCE [LARGE SCALE GENOMIC DNA]</scope>
    <source>
        <strain evidence="1 2">TAU-MAC 1615</strain>
    </source>
</reference>
<organism evidence="1 2">
    <name type="scientific">Leptothoe kymatousa TAU-MAC 1615</name>
    <dbReference type="NCBI Taxonomy" id="2364775"/>
    <lineage>
        <taxon>Bacteria</taxon>
        <taxon>Bacillati</taxon>
        <taxon>Cyanobacteriota</taxon>
        <taxon>Cyanophyceae</taxon>
        <taxon>Nodosilineales</taxon>
        <taxon>Cymatolegaceae</taxon>
        <taxon>Leptothoe</taxon>
        <taxon>Leptothoe kymatousa</taxon>
    </lineage>
</organism>
<proteinExistence type="predicted"/>
<keyword evidence="2" id="KW-1185">Reference proteome</keyword>
<protein>
    <recommendedName>
        <fullName evidence="3">CopG-like ribbon-helix-helix domain-containing protein</fullName>
    </recommendedName>
</protein>
<sequence length="54" mass="6076">MPTEQMTIYVPPRVKKEIKQLAAAKDMSMNTIVVEALELAIAAWEAENNRSWGT</sequence>
<accession>A0ABS5Y712</accession>
<evidence type="ECO:0000313" key="2">
    <source>
        <dbReference type="Proteomes" id="UP001196661"/>
    </source>
</evidence>
<dbReference type="RefSeq" id="WP_215619456.1">
    <property type="nucleotide sequence ID" value="NZ_JADOER010000014.1"/>
</dbReference>
<dbReference type="SUPFAM" id="SSF47598">
    <property type="entry name" value="Ribbon-helix-helix"/>
    <property type="match status" value="1"/>
</dbReference>